<feature type="region of interest" description="Disordered" evidence="5">
    <location>
        <begin position="446"/>
        <end position="485"/>
    </location>
</feature>
<feature type="region of interest" description="Disordered" evidence="5">
    <location>
        <begin position="2644"/>
        <end position="2671"/>
    </location>
</feature>
<feature type="compositionally biased region" description="Polar residues" evidence="5">
    <location>
        <begin position="2425"/>
        <end position="2436"/>
    </location>
</feature>
<feature type="compositionally biased region" description="Basic and acidic residues" evidence="5">
    <location>
        <begin position="2253"/>
        <end position="2266"/>
    </location>
</feature>
<feature type="region of interest" description="Disordered" evidence="5">
    <location>
        <begin position="1414"/>
        <end position="1434"/>
    </location>
</feature>
<comment type="caution">
    <text evidence="7">The sequence shown here is derived from an EMBL/GenBank/DDBJ whole genome shotgun (WGS) entry which is preliminary data.</text>
</comment>
<feature type="compositionally biased region" description="Polar residues" evidence="5">
    <location>
        <begin position="560"/>
        <end position="578"/>
    </location>
</feature>
<feature type="compositionally biased region" description="Basic and acidic residues" evidence="5">
    <location>
        <begin position="2383"/>
        <end position="2398"/>
    </location>
</feature>
<evidence type="ECO:0000256" key="1">
    <source>
        <dbReference type="ARBA" id="ARBA00004300"/>
    </source>
</evidence>
<feature type="compositionally biased region" description="Polar residues" evidence="5">
    <location>
        <begin position="739"/>
        <end position="751"/>
    </location>
</feature>
<dbReference type="OrthoDB" id="6163239at2759"/>
<feature type="region of interest" description="Disordered" evidence="5">
    <location>
        <begin position="2240"/>
        <end position="2293"/>
    </location>
</feature>
<dbReference type="PANTHER" id="PTHR21553:SF22">
    <property type="entry name" value="CENTROSOME-ASSOCIATED PROTEIN ALMS1"/>
    <property type="match status" value="1"/>
</dbReference>
<feature type="domain" description="ALMS motif" evidence="6">
    <location>
        <begin position="2710"/>
        <end position="2830"/>
    </location>
</feature>
<feature type="coiled-coil region" evidence="4">
    <location>
        <begin position="326"/>
        <end position="358"/>
    </location>
</feature>
<keyword evidence="2" id="KW-0963">Cytoplasm</keyword>
<keyword evidence="8" id="KW-1185">Reference proteome</keyword>
<evidence type="ECO:0000256" key="2">
    <source>
        <dbReference type="ARBA" id="ARBA00022490"/>
    </source>
</evidence>
<dbReference type="GO" id="GO:0005814">
    <property type="term" value="C:centriole"/>
    <property type="evidence" value="ECO:0007669"/>
    <property type="project" value="TreeGrafter"/>
</dbReference>
<name>A0A7K5I3V5_CROSL</name>
<feature type="region of interest" description="Disordered" evidence="5">
    <location>
        <begin position="364"/>
        <end position="410"/>
    </location>
</feature>
<evidence type="ECO:0000313" key="7">
    <source>
        <dbReference type="EMBL" id="NWS76317.1"/>
    </source>
</evidence>
<feature type="region of interest" description="Disordered" evidence="5">
    <location>
        <begin position="1910"/>
        <end position="1932"/>
    </location>
</feature>
<feature type="compositionally biased region" description="Basic and acidic residues" evidence="5">
    <location>
        <begin position="2644"/>
        <end position="2655"/>
    </location>
</feature>
<protein>
    <submittedName>
        <fullName evidence="7">ALMS1 protein</fullName>
    </submittedName>
</protein>
<dbReference type="InterPro" id="IPR029299">
    <property type="entry name" value="ALMS_motif"/>
</dbReference>
<evidence type="ECO:0000256" key="4">
    <source>
        <dbReference type="SAM" id="Coils"/>
    </source>
</evidence>
<dbReference type="GO" id="GO:0008017">
    <property type="term" value="F:microtubule binding"/>
    <property type="evidence" value="ECO:0007669"/>
    <property type="project" value="TreeGrafter"/>
</dbReference>
<feature type="region of interest" description="Disordered" evidence="5">
    <location>
        <begin position="2425"/>
        <end position="2466"/>
    </location>
</feature>
<sequence length="2830" mass="310890">PIATTPPHRDWKEESLSRSSSSETQASAASGISLGEAIRQKTASNWGIESWYQLPAEVDASCLTAASETKLGLTCDRNDLTEFPTLEEGVLPSAEASARWSPGGTAHGVLLDIRNTQFPPCLPLLMYSTQGQRLSDEMLLQQSEVDFLPLRGVPDVSGASEEHSKPSPVCEAVSDAESPSDAPSDCFTLSQHPLPFEDVEPCDASCGGGGLSQQTSLSGQLLANKEAEEDCKNDSDEKVSVPQTVDSLANSTSEATLPKTNGLNQMDAALAKQTRSPSVKNEHFSHHSHVPATDFELSEKEKGLLRHNEFSSSENSSCKTALTKYSAKSEREVQKEEVKMAESELEGCTRQLEKLQKEKVAPGLDLSNSLSDGLKKDHCKNSDAQDNFSTKTSETGEGMSKEHGMDLKDSESSKFVAVTEEHQGAFRDPEQKQLSPAVRLEKEEFVSPVTSTAPKQPAVTDVETPSCGENAPVEEEPGANRSELTTSDFSIERGHKFTGISPSFNLLVGDGSFSGHLAHPNYQSTPGIFLKKNAKVEELGVPVIKSDPLASPSCLKEETSGNSSASTPVSEKQQSLQCAQKEDNGHFESLKLKYPYTGRIQSLPSLSFMEKVQTWNMSQSEEVSDALASCDSDRVSRRRKAYSAIASSSNNILSIQKTSRDLKDSAATSSREAGTGSLGNLCFPNKNLLLVHALTRSQSDNAVNVSSRNMSLVEVILPANSAEVVQPLGEKSNVLGASESVSGGSTTQKFTTEIVPGSGGEDAESNSTGQRSDPNRFVLGEGVAQLLKEDGSSPSDHQKNCDALKSQSHNLNISAGHVSMDKSDHVSPDSLNLPVNSGESSQGELGSARCSPVVSRHFFTSVKENFIPIGATSLESPVKEEFNIEERIPIYLRNLGIEQSPGTILTPFLPRGPIREVEFSPSELRTVKVYADTLTRATPQQQDDLLSAVEITQTGFNLVTSALSASMSMNSGAGSGILSPCELSPCSSRSFGETPSSRGRMSCHQLERTTLLSAQQEAECLAVSKQAEPNRQLQGVSPDCPSDRRSPVLVAEGVEDLLAQNELKSMNGSLQRRTAGSLPGVANEMEADRGPQASHVGKKRSKDQESDCFAEHQTQPEICERLTEGLTSRWCDPVFSTVSSRETGESSPVLMRMEDGPEDSRLGKDGVPQFQKLLSRDESATQRSVQEEGLGLFPRACSDRMRGNGFNLGVGRFRLDIRKKFFTMRVVRHWPRLPRAVVAAPSLEVLKARLDGAWSPLIQWEVSLPMTGAHPVQPLCHGLGHLPLDQGAQSSIQPGHGHFQGWDIRDFSGQPVPGPHHPHREAFLPNVRSKSSPFQFEAISPRPITTGPWKKSAFRFPGAPSGTGDHCEVPWSLLFSRLNNRGAPALVSSPWPPLDPFQQFHLLMLGIPELDTGLQVGSHESRGAESPPSPAGPTALDAAQDMVGLLGFELILLAHVQLLIPQHPKSSSMGLLSIMPSPVLSPGQELDMEHLKASSDRRFQTDKHTPTIRTKELVESSIGQAKPLRRADLSDCCLLKDPQTFQTPVSKQHQTVPTGRSDAVGLHPPLQKEWDTFAMRSGAASDIMPESHLSARKKLTMEKCSEDVAKQITSITFSSRKRLQSPLTSVALSHSLTGDDLDGIMPLEVDSASTEEQSHDKQHWERSKTCLPSPVLAGSVADEIAYSGEKDRFHRVSTDSNRVGAYQETDCLSDQHSVSIRADKRQTLSAKYSDVPPQNVTELGRHHARRAGLDCDVRFNQEKYRFNGPYSLSSYQQEKSSPRGRVPLCESLEGSGPAVQGDLLKGPMKVLEEEKESPSDKVSLGQKETARDQIVTSHHVSTDGILSTMSASPSSPTKKVLSGVHITLSSKGYNSELQGDANTETEMGLWDKPEVNAQPVPLKTPVRATVSKLSAADLDPEDQRSSSFPKAVSSADPCPVLSSVTITAGQELPLQSSKRPQVPVQGLGGFNLNNVFDSRVPTTTGKSTSDAATQITTESPGKTTFSAEIYVTSQGSENAAQHLPLQKARELPDNATSSLNKIPSFPRQGEQINQPLLLPYKPSGSTGMYYVPYLKAGSKTSPVGCCSFSAGSNDALPPRVPVSAPALRDGGPQGSVDIQHKEGIYYKRAKPKLAWAEEQMIPLEIPPGKHTDHFKSVKTTHSVSKSTRFYLHDPMPRCESFFLSNGELSEDSSGVGRARPSSRAILQNRKNARHHQHVFSVRHKKDGENEFFPLTAEADYSKNEDLNGSTFLGNETSGKERHRREAEQKAARNYPLPFSQTTRLSESEEEDLPWRQRTRSSSSLEEVWIKFLEHQKRHQHHDFGSNGELSLVERLDRLARLLQNPIRHTLIPTKSEMNVSEEKTKGREPKKIRLPEKSESESTLEPNTRHVKERPRITHDKNRFVELRKNRSGEKTLCHVNKTLEHQQCLETPSDASSETRLTRDDGTTTSESDTATHTEMESATLTEVSSSISTIDTARLMGAFGHERVRVSPRLSQLYFTINRQKSRSEKWDMGSGKAVGVEYPKGASERHRKRKDIQKAISISLESSSASSSSSGPSSALTTKRRTRMLNKGIQAGDLEIVSSATKRNTRDVGMTFPTPRPSQPNQPPQEPWHRLDGILGKSDGAVTDHRAAGSKGISWFIREEHAKSESRKENRAKAFSGPGPSWFEPLTSTKPWREPLREKNWQEQQHSNVVQPTVPERDAEKRTLRPFVKLTLQEALAVHRPDFISRSGERVKHLKLVMEERRIQSVLQSEREELFNPPERRKGYRNASHMLSSRGFLIKEKRTIPKSEMVQRSKRIYEQLPEVQKKREEERRRMEYRSYRLKAQLYK</sequence>
<keyword evidence="4" id="KW-0175">Coiled coil</keyword>
<dbReference type="Pfam" id="PF15309">
    <property type="entry name" value="ALMS_motif"/>
    <property type="match status" value="1"/>
</dbReference>
<feature type="compositionally biased region" description="Basic and acidic residues" evidence="5">
    <location>
        <begin position="2356"/>
        <end position="2376"/>
    </location>
</feature>
<feature type="region of interest" description="Disordered" evidence="5">
    <location>
        <begin position="1544"/>
        <end position="1563"/>
    </location>
</feature>
<gene>
    <name evidence="7" type="primary">Alms1</name>
    <name evidence="7" type="ORF">CROSUL_R11498</name>
</gene>
<feature type="compositionally biased region" description="Low complexity" evidence="5">
    <location>
        <begin position="2540"/>
        <end position="2557"/>
    </location>
</feature>
<dbReference type="Proteomes" id="UP000549499">
    <property type="component" value="Unassembled WGS sequence"/>
</dbReference>
<feature type="compositionally biased region" description="Polar residues" evidence="5">
    <location>
        <begin position="1544"/>
        <end position="1554"/>
    </location>
</feature>
<dbReference type="GO" id="GO:0005813">
    <property type="term" value="C:centrosome"/>
    <property type="evidence" value="ECO:0007669"/>
    <property type="project" value="UniProtKB-SubCell"/>
</dbReference>
<evidence type="ECO:0000259" key="6">
    <source>
        <dbReference type="Pfam" id="PF15309"/>
    </source>
</evidence>
<feature type="non-terminal residue" evidence="7">
    <location>
        <position position="2830"/>
    </location>
</feature>
<feature type="region of interest" description="Disordered" evidence="5">
    <location>
        <begin position="1"/>
        <end position="30"/>
    </location>
</feature>
<evidence type="ECO:0000256" key="5">
    <source>
        <dbReference type="SAM" id="MobiDB-lite"/>
    </source>
</evidence>
<proteinExistence type="predicted"/>
<accession>A0A7K5I3V5</accession>
<comment type="subcellular location">
    <subcellularLocation>
        <location evidence="1">Cytoplasm</location>
        <location evidence="1">Cytoskeleton</location>
        <location evidence="1">Microtubule organizing center</location>
        <location evidence="1">Centrosome</location>
    </subcellularLocation>
</comment>
<feature type="region of interest" description="Disordered" evidence="5">
    <location>
        <begin position="1141"/>
        <end position="1163"/>
    </location>
</feature>
<feature type="compositionally biased region" description="Basic and acidic residues" evidence="5">
    <location>
        <begin position="399"/>
        <end position="410"/>
    </location>
</feature>
<feature type="region of interest" description="Disordered" evidence="5">
    <location>
        <begin position="736"/>
        <end position="776"/>
    </location>
</feature>
<feature type="region of interest" description="Disordered" evidence="5">
    <location>
        <begin position="2504"/>
        <end position="2562"/>
    </location>
</feature>
<feature type="compositionally biased region" description="Low complexity" evidence="5">
    <location>
        <begin position="171"/>
        <end position="185"/>
    </location>
</feature>
<dbReference type="PANTHER" id="PTHR21553">
    <property type="entry name" value="ALMS1-RELATED"/>
    <property type="match status" value="1"/>
</dbReference>
<feature type="non-terminal residue" evidence="7">
    <location>
        <position position="1"/>
    </location>
</feature>
<dbReference type="GO" id="GO:0046599">
    <property type="term" value="P:regulation of centriole replication"/>
    <property type="evidence" value="ECO:0007669"/>
    <property type="project" value="TreeGrafter"/>
</dbReference>
<evidence type="ECO:0000313" key="8">
    <source>
        <dbReference type="Proteomes" id="UP000549499"/>
    </source>
</evidence>
<dbReference type="EMBL" id="VYZB01000717">
    <property type="protein sequence ID" value="NWS76317.1"/>
    <property type="molecule type" value="Genomic_DNA"/>
</dbReference>
<reference evidence="7 8" key="1">
    <citation type="submission" date="2019-09" db="EMBL/GenBank/DDBJ databases">
        <title>Bird 10,000 Genomes (B10K) Project - Family phase.</title>
        <authorList>
            <person name="Zhang G."/>
        </authorList>
    </citation>
    <scope>NUCLEOTIDE SEQUENCE [LARGE SCALE GENOMIC DNA]</scope>
    <source>
        <strain evidence="7">B10K-DU-003-44</strain>
        <tissue evidence="7">Muscle</tissue>
    </source>
</reference>
<feature type="compositionally biased region" description="Polar residues" evidence="5">
    <location>
        <begin position="2242"/>
        <end position="2252"/>
    </location>
</feature>
<feature type="region of interest" description="Disordered" evidence="5">
    <location>
        <begin position="1082"/>
        <end position="1111"/>
    </location>
</feature>
<feature type="region of interest" description="Disordered" evidence="5">
    <location>
        <begin position="550"/>
        <end position="581"/>
    </location>
</feature>
<evidence type="ECO:0000256" key="3">
    <source>
        <dbReference type="ARBA" id="ARBA00023212"/>
    </source>
</evidence>
<feature type="compositionally biased region" description="Low complexity" evidence="5">
    <location>
        <begin position="17"/>
        <end position="30"/>
    </location>
</feature>
<feature type="compositionally biased region" description="Basic and acidic residues" evidence="5">
    <location>
        <begin position="1152"/>
        <end position="1163"/>
    </location>
</feature>
<keyword evidence="3" id="KW-0206">Cytoskeleton</keyword>
<feature type="region of interest" description="Disordered" evidence="5">
    <location>
        <begin position="154"/>
        <end position="188"/>
    </location>
</feature>
<feature type="compositionally biased region" description="Basic and acidic residues" evidence="5">
    <location>
        <begin position="373"/>
        <end position="383"/>
    </location>
</feature>
<feature type="compositionally biased region" description="Basic and acidic residues" evidence="5">
    <location>
        <begin position="7"/>
        <end position="16"/>
    </location>
</feature>
<feature type="region of interest" description="Disordered" evidence="5">
    <location>
        <begin position="2353"/>
        <end position="2398"/>
    </location>
</feature>
<dbReference type="GO" id="GO:0005829">
    <property type="term" value="C:cytosol"/>
    <property type="evidence" value="ECO:0007669"/>
    <property type="project" value="TreeGrafter"/>
</dbReference>
<feature type="compositionally biased region" description="Polar residues" evidence="5">
    <location>
        <begin position="384"/>
        <end position="395"/>
    </location>
</feature>
<organism evidence="7 8">
    <name type="scientific">Crotophaga sulcirostris</name>
    <name type="common">Groove-billed ani</name>
    <dbReference type="NCBI Taxonomy" id="33598"/>
    <lineage>
        <taxon>Eukaryota</taxon>
        <taxon>Metazoa</taxon>
        <taxon>Chordata</taxon>
        <taxon>Craniata</taxon>
        <taxon>Vertebrata</taxon>
        <taxon>Euteleostomi</taxon>
        <taxon>Archelosauria</taxon>
        <taxon>Archosauria</taxon>
        <taxon>Dinosauria</taxon>
        <taxon>Saurischia</taxon>
        <taxon>Theropoda</taxon>
        <taxon>Coelurosauria</taxon>
        <taxon>Aves</taxon>
        <taxon>Neognathae</taxon>
        <taxon>Neoaves</taxon>
        <taxon>Otidimorphae</taxon>
        <taxon>Cuculiformes</taxon>
        <taxon>Crotophagidae</taxon>
        <taxon>Crotophaga</taxon>
    </lineage>
</organism>